<evidence type="ECO:0000313" key="2">
    <source>
        <dbReference type="EMBL" id="CAA6807923.1"/>
    </source>
</evidence>
<reference evidence="2" key="1">
    <citation type="submission" date="2020-01" db="EMBL/GenBank/DDBJ databases">
        <authorList>
            <person name="Meier V. D."/>
            <person name="Meier V D."/>
        </authorList>
    </citation>
    <scope>NUCLEOTIDE SEQUENCE</scope>
    <source>
        <strain evidence="2">HLG_WM_MAG_05</strain>
    </source>
</reference>
<protein>
    <submittedName>
        <fullName evidence="2">Uncharacterized protein</fullName>
    </submittedName>
</protein>
<organism evidence="2">
    <name type="scientific">uncultured Sulfurovum sp</name>
    <dbReference type="NCBI Taxonomy" id="269237"/>
    <lineage>
        <taxon>Bacteria</taxon>
        <taxon>Pseudomonadati</taxon>
        <taxon>Campylobacterota</taxon>
        <taxon>Epsilonproteobacteria</taxon>
        <taxon>Campylobacterales</taxon>
        <taxon>Sulfurovaceae</taxon>
        <taxon>Sulfurovum</taxon>
        <taxon>environmental samples</taxon>
    </lineage>
</organism>
<accession>A0A6S6SSR7</accession>
<sequence>MKKVSLREYAKMYKLSYFTVMKMVRAKELKSITIEENGKEVPYVLLEEEATLSSPMTEPIVHKEKVSLEEENKALKLEIEQLKRALDKCNKRTILASS</sequence>
<keyword evidence="1" id="KW-0175">Coiled coil</keyword>
<dbReference type="EMBL" id="CACVAU010000027">
    <property type="protein sequence ID" value="CAA6807923.1"/>
    <property type="molecule type" value="Genomic_DNA"/>
</dbReference>
<gene>
    <name evidence="2" type="ORF">HELGO_WM13279</name>
</gene>
<dbReference type="AlphaFoldDB" id="A0A6S6SSR7"/>
<name>A0A6S6SSR7_9BACT</name>
<proteinExistence type="predicted"/>
<feature type="coiled-coil region" evidence="1">
    <location>
        <begin position="65"/>
        <end position="92"/>
    </location>
</feature>
<evidence type="ECO:0000256" key="1">
    <source>
        <dbReference type="SAM" id="Coils"/>
    </source>
</evidence>